<comment type="caution">
    <text evidence="3">The sequence shown here is derived from an EMBL/GenBank/DDBJ whole genome shotgun (WGS) entry which is preliminary data.</text>
</comment>
<dbReference type="PANTHER" id="PTHR37302:SF1">
    <property type="entry name" value="PROTEIN DINB"/>
    <property type="match status" value="1"/>
</dbReference>
<dbReference type="EMBL" id="JAXCLW010000001">
    <property type="protein sequence ID" value="MDY0882156.1"/>
    <property type="molecule type" value="Genomic_DNA"/>
</dbReference>
<keyword evidence="2" id="KW-0479">Metal-binding</keyword>
<accession>A0ABU5E8G9</accession>
<evidence type="ECO:0000256" key="2">
    <source>
        <dbReference type="ARBA" id="ARBA00022723"/>
    </source>
</evidence>
<gene>
    <name evidence="3" type="ORF">SMD27_04830</name>
</gene>
<dbReference type="PANTHER" id="PTHR37302">
    <property type="entry name" value="SLR1116 PROTEIN"/>
    <property type="match status" value="1"/>
</dbReference>
<keyword evidence="4" id="KW-1185">Reference proteome</keyword>
<evidence type="ECO:0000256" key="1">
    <source>
        <dbReference type="ARBA" id="ARBA00008635"/>
    </source>
</evidence>
<dbReference type="InterPro" id="IPR007837">
    <property type="entry name" value="DinB"/>
</dbReference>
<reference evidence="3 4" key="1">
    <citation type="journal article" date="2016" name="Antonie Van Leeuwenhoek">
        <title>Dongia soli sp. nov., isolated from soil from Dokdo, Korea.</title>
        <authorList>
            <person name="Kim D.U."/>
            <person name="Lee H."/>
            <person name="Kim H."/>
            <person name="Kim S.G."/>
            <person name="Ka J.O."/>
        </authorList>
    </citation>
    <scope>NUCLEOTIDE SEQUENCE [LARGE SCALE GENOMIC DNA]</scope>
    <source>
        <strain evidence="3 4">D78</strain>
    </source>
</reference>
<dbReference type="SUPFAM" id="SSF109854">
    <property type="entry name" value="DinB/YfiT-like putative metalloenzymes"/>
    <property type="match status" value="1"/>
</dbReference>
<organism evidence="3 4">
    <name type="scientific">Dongia soli</name>
    <dbReference type="NCBI Taxonomy" id="600628"/>
    <lineage>
        <taxon>Bacteria</taxon>
        <taxon>Pseudomonadati</taxon>
        <taxon>Pseudomonadota</taxon>
        <taxon>Alphaproteobacteria</taxon>
        <taxon>Rhodospirillales</taxon>
        <taxon>Dongiaceae</taxon>
        <taxon>Dongia</taxon>
    </lineage>
</organism>
<dbReference type="Pfam" id="PF05163">
    <property type="entry name" value="DinB"/>
    <property type="match status" value="1"/>
</dbReference>
<evidence type="ECO:0000313" key="3">
    <source>
        <dbReference type="EMBL" id="MDY0882156.1"/>
    </source>
</evidence>
<protein>
    <submittedName>
        <fullName evidence="3">DinB family protein</fullName>
    </submittedName>
</protein>
<dbReference type="InterPro" id="IPR034660">
    <property type="entry name" value="DinB/YfiT-like"/>
</dbReference>
<proteinExistence type="inferred from homology"/>
<comment type="similarity">
    <text evidence="1">Belongs to the DinB family.</text>
</comment>
<dbReference type="Gene3D" id="1.20.120.450">
    <property type="entry name" value="dinb family like domain"/>
    <property type="match status" value="1"/>
</dbReference>
<dbReference type="RefSeq" id="WP_320507186.1">
    <property type="nucleotide sequence ID" value="NZ_JAXCLW010000001.1"/>
</dbReference>
<dbReference type="Proteomes" id="UP001279642">
    <property type="component" value="Unassembled WGS sequence"/>
</dbReference>
<sequence length="168" mass="19161">MKNYFRRFARFNQWANERLYAAVSALDATAFQAPRSGFFPSICRTLNHLYVGDRIWLARFEGCDIPHRRLDEIPHPLFQHLWAARQVEDARICRVMDDAAESWFAGTLHYTSVTNGQAVSMPVESVLAHFFNHQTHHRGQVHAMLSSTEVAPPDLDFAAFMVKVGEAG</sequence>
<name>A0ABU5E8G9_9PROT</name>
<evidence type="ECO:0000313" key="4">
    <source>
        <dbReference type="Proteomes" id="UP001279642"/>
    </source>
</evidence>